<dbReference type="PROSITE" id="PS51257">
    <property type="entry name" value="PROKAR_LIPOPROTEIN"/>
    <property type="match status" value="1"/>
</dbReference>
<evidence type="ECO:0000256" key="2">
    <source>
        <dbReference type="SAM" id="SignalP"/>
    </source>
</evidence>
<dbReference type="EMBL" id="LR633967">
    <property type="protein sequence ID" value="VUX56379.1"/>
    <property type="molecule type" value="Genomic_DNA"/>
</dbReference>
<feature type="coiled-coil region" evidence="1">
    <location>
        <begin position="86"/>
        <end position="117"/>
    </location>
</feature>
<proteinExistence type="predicted"/>
<name>A0A7D9D5B1_9GAMM</name>
<keyword evidence="2" id="KW-0732">Signal</keyword>
<protein>
    <recommendedName>
        <fullName evidence="4">Lipoprotein</fullName>
    </recommendedName>
</protein>
<reference evidence="3" key="1">
    <citation type="submission" date="2019-07" db="EMBL/GenBank/DDBJ databases">
        <authorList>
            <person name="Weber M."/>
            <person name="Kostadinov I."/>
            <person name="Kostadinov D I."/>
        </authorList>
    </citation>
    <scope>NUCLEOTIDE SEQUENCE</scope>
    <source>
        <strain evidence="3">Gfbio:sag-sample-m06:053724c1-46a9-4a36-b237-ea2bf867836b</strain>
    </source>
</reference>
<evidence type="ECO:0000313" key="3">
    <source>
        <dbReference type="EMBL" id="VUX56379.1"/>
    </source>
</evidence>
<evidence type="ECO:0008006" key="4">
    <source>
        <dbReference type="Google" id="ProtNLM"/>
    </source>
</evidence>
<organism evidence="3">
    <name type="scientific">uncultured Woeseiaceae bacterium</name>
    <dbReference type="NCBI Taxonomy" id="1983305"/>
    <lineage>
        <taxon>Bacteria</taxon>
        <taxon>Pseudomonadati</taxon>
        <taxon>Pseudomonadota</taxon>
        <taxon>Gammaproteobacteria</taxon>
        <taxon>Woeseiales</taxon>
        <taxon>Woeseiaceae</taxon>
        <taxon>environmental samples</taxon>
    </lineage>
</organism>
<evidence type="ECO:0000256" key="1">
    <source>
        <dbReference type="SAM" id="Coils"/>
    </source>
</evidence>
<feature type="chain" id="PRO_5027550120" description="Lipoprotein" evidence="2">
    <location>
        <begin position="23"/>
        <end position="120"/>
    </location>
</feature>
<keyword evidence="1" id="KW-0175">Coiled coil</keyword>
<sequence length="120" mass="13448">MKNLIKLICSISVLFGVQSALACDYPDRTKIPNGTTATKEDMLEGQRGVKEFVAAIEVYLECIVDEEKMARAAIEVISAEDEQQREDLLNKKYNAAVDEMERLAAQFNVEVQAYKAKENS</sequence>
<accession>A0A7D9D5B1</accession>
<dbReference type="AlphaFoldDB" id="A0A7D9D5B1"/>
<feature type="signal peptide" evidence="2">
    <location>
        <begin position="1"/>
        <end position="22"/>
    </location>
</feature>
<gene>
    <name evidence="3" type="ORF">JTBM06_V1_750002</name>
</gene>